<gene>
    <name evidence="1" type="ORF">S01H1_79462</name>
</gene>
<reference evidence="1" key="1">
    <citation type="journal article" date="2014" name="Front. Microbiol.">
        <title>High frequency of phylogenetically diverse reductive dehalogenase-homologous genes in deep subseafloor sedimentary metagenomes.</title>
        <authorList>
            <person name="Kawai M."/>
            <person name="Futagami T."/>
            <person name="Toyoda A."/>
            <person name="Takaki Y."/>
            <person name="Nishi S."/>
            <person name="Hori S."/>
            <person name="Arai W."/>
            <person name="Tsubouchi T."/>
            <person name="Morono Y."/>
            <person name="Uchiyama I."/>
            <person name="Ito T."/>
            <person name="Fujiyama A."/>
            <person name="Inagaki F."/>
            <person name="Takami H."/>
        </authorList>
    </citation>
    <scope>NUCLEOTIDE SEQUENCE</scope>
    <source>
        <strain evidence="1">Expedition CK06-06</strain>
    </source>
</reference>
<accession>X0Z1E2</accession>
<dbReference type="InterPro" id="IPR000771">
    <property type="entry name" value="FBA_II"/>
</dbReference>
<sequence length="91" mass="9512">DLLGQIRQRVDIPLVMHGGSGLSDDQFRAAIAAGIVKINIFTNLSVAATARMIAAANAEGASYPRIVGVISDAFCERCCHHLDVFGASGKA</sequence>
<protein>
    <recommendedName>
        <fullName evidence="2">Fructose-bisphosphate aldolase</fullName>
    </recommendedName>
</protein>
<dbReference type="Gene3D" id="3.20.20.70">
    <property type="entry name" value="Aldolase class I"/>
    <property type="match status" value="1"/>
</dbReference>
<dbReference type="GO" id="GO:0005975">
    <property type="term" value="P:carbohydrate metabolic process"/>
    <property type="evidence" value="ECO:0007669"/>
    <property type="project" value="InterPro"/>
</dbReference>
<dbReference type="Pfam" id="PF01116">
    <property type="entry name" value="F_bP_aldolase"/>
    <property type="match status" value="1"/>
</dbReference>
<dbReference type="InterPro" id="IPR013785">
    <property type="entry name" value="Aldolase_TIM"/>
</dbReference>
<comment type="caution">
    <text evidence="1">The sequence shown here is derived from an EMBL/GenBank/DDBJ whole genome shotgun (WGS) entry which is preliminary data.</text>
</comment>
<organism evidence="1">
    <name type="scientific">marine sediment metagenome</name>
    <dbReference type="NCBI Taxonomy" id="412755"/>
    <lineage>
        <taxon>unclassified sequences</taxon>
        <taxon>metagenomes</taxon>
        <taxon>ecological metagenomes</taxon>
    </lineage>
</organism>
<dbReference type="AlphaFoldDB" id="X0Z1E2"/>
<proteinExistence type="predicted"/>
<dbReference type="SUPFAM" id="SSF51569">
    <property type="entry name" value="Aldolase"/>
    <property type="match status" value="1"/>
</dbReference>
<feature type="non-terminal residue" evidence="1">
    <location>
        <position position="1"/>
    </location>
</feature>
<name>X0Z1E2_9ZZZZ</name>
<dbReference type="GO" id="GO:0016832">
    <property type="term" value="F:aldehyde-lyase activity"/>
    <property type="evidence" value="ECO:0007669"/>
    <property type="project" value="InterPro"/>
</dbReference>
<evidence type="ECO:0008006" key="2">
    <source>
        <dbReference type="Google" id="ProtNLM"/>
    </source>
</evidence>
<dbReference type="GO" id="GO:0008270">
    <property type="term" value="F:zinc ion binding"/>
    <property type="evidence" value="ECO:0007669"/>
    <property type="project" value="InterPro"/>
</dbReference>
<dbReference type="EMBL" id="BARS01053571">
    <property type="protein sequence ID" value="GAG52422.1"/>
    <property type="molecule type" value="Genomic_DNA"/>
</dbReference>
<evidence type="ECO:0000313" key="1">
    <source>
        <dbReference type="EMBL" id="GAG52422.1"/>
    </source>
</evidence>